<sequence>MFRPFLRASGDGDVAGGAAATCFAILAWSAARVRSGEVTVSDLARNAAARSTTILDNVLVPWKKQPSRVGALQQGDAVVGCGIAGAHE</sequence>
<dbReference type="EMBL" id="LNZG01000002">
    <property type="protein sequence ID" value="ODA91116.1"/>
    <property type="molecule type" value="Genomic_DNA"/>
</dbReference>
<dbReference type="RefSeq" id="WP_041767269.1">
    <property type="nucleotide sequence ID" value="NZ_LNZG01000002.1"/>
</dbReference>
<proteinExistence type="predicted"/>
<organism evidence="1 2">
    <name type="scientific">Leifsonia xyli subsp. xyli</name>
    <dbReference type="NCBI Taxonomy" id="59736"/>
    <lineage>
        <taxon>Bacteria</taxon>
        <taxon>Bacillati</taxon>
        <taxon>Actinomycetota</taxon>
        <taxon>Actinomycetes</taxon>
        <taxon>Micrococcales</taxon>
        <taxon>Microbacteriaceae</taxon>
        <taxon>Leifsonia</taxon>
    </lineage>
</organism>
<dbReference type="AlphaFoldDB" id="A0A1E2SMQ8"/>
<protein>
    <submittedName>
        <fullName evidence="1">Uncharacterized protein</fullName>
    </submittedName>
</protein>
<reference evidence="1 2" key="1">
    <citation type="submission" date="2015-11" db="EMBL/GenBank/DDBJ databases">
        <authorList>
            <person name="Zhang Y."/>
            <person name="Guo Z."/>
        </authorList>
    </citation>
    <scope>NUCLEOTIDE SEQUENCE [LARGE SCALE GENOMIC DNA]</scope>
    <source>
        <strain evidence="2">gdw1</strain>
    </source>
</reference>
<accession>A0A1E2SMQ8</accession>
<gene>
    <name evidence="1" type="ORF">ATY41_06935</name>
</gene>
<evidence type="ECO:0000313" key="2">
    <source>
        <dbReference type="Proteomes" id="UP000094426"/>
    </source>
</evidence>
<comment type="caution">
    <text evidence="1">The sequence shown here is derived from an EMBL/GenBank/DDBJ whole genome shotgun (WGS) entry which is preliminary data.</text>
</comment>
<evidence type="ECO:0000313" key="1">
    <source>
        <dbReference type="EMBL" id="ODA91116.1"/>
    </source>
</evidence>
<dbReference type="Proteomes" id="UP000094426">
    <property type="component" value="Unassembled WGS sequence"/>
</dbReference>
<name>A0A1E2SMQ8_LEIXY</name>